<dbReference type="InterPro" id="IPR046140">
    <property type="entry name" value="DUF6142"/>
</dbReference>
<evidence type="ECO:0000313" key="4">
    <source>
        <dbReference type="Proteomes" id="UP000184278"/>
    </source>
</evidence>
<dbReference type="EMBL" id="FQXK01000030">
    <property type="protein sequence ID" value="SHI46453.1"/>
    <property type="molecule type" value="Genomic_DNA"/>
</dbReference>
<keyword evidence="4" id="KW-1185">Reference proteome</keyword>
<gene>
    <name evidence="3" type="ORF">SAMN02745229_03128</name>
</gene>
<dbReference type="OrthoDB" id="2055992at2"/>
<organism evidence="3 4">
    <name type="scientific">Butyrivibrio fibrisolvens DSM 3071</name>
    <dbReference type="NCBI Taxonomy" id="1121131"/>
    <lineage>
        <taxon>Bacteria</taxon>
        <taxon>Bacillati</taxon>
        <taxon>Bacillota</taxon>
        <taxon>Clostridia</taxon>
        <taxon>Lachnospirales</taxon>
        <taxon>Lachnospiraceae</taxon>
        <taxon>Butyrivibrio</taxon>
    </lineage>
</organism>
<dbReference type="GeneID" id="89510852"/>
<evidence type="ECO:0000256" key="2">
    <source>
        <dbReference type="SAM" id="Phobius"/>
    </source>
</evidence>
<feature type="transmembrane region" description="Helical" evidence="2">
    <location>
        <begin position="126"/>
        <end position="145"/>
    </location>
</feature>
<sequence length="148" mass="16660">MSNRVEPWGQKPWNKNPWAKDTGETYHAHKHKKKKKKHFRLRALMFKRRYIFTDNVHPRKGILSFILSVIAAFALVSCVKAAFDAGGQADIKYGVAVFLAFGYSIAGLVLGILAMKQKKIFKIFPALGIIINTLNILIVVFLTVMGSI</sequence>
<feature type="transmembrane region" description="Helical" evidence="2">
    <location>
        <begin position="95"/>
        <end position="114"/>
    </location>
</feature>
<dbReference type="RefSeq" id="WP_081373912.1">
    <property type="nucleotide sequence ID" value="NZ_FQXK01000030.1"/>
</dbReference>
<evidence type="ECO:0000256" key="1">
    <source>
        <dbReference type="SAM" id="MobiDB-lite"/>
    </source>
</evidence>
<evidence type="ECO:0000313" key="3">
    <source>
        <dbReference type="EMBL" id="SHI46453.1"/>
    </source>
</evidence>
<name>A0A1M6BDC4_BUTFI</name>
<proteinExistence type="predicted"/>
<keyword evidence="2" id="KW-1133">Transmembrane helix</keyword>
<dbReference type="AlphaFoldDB" id="A0A1M6BDC4"/>
<keyword evidence="2" id="KW-0472">Membrane</keyword>
<feature type="transmembrane region" description="Helical" evidence="2">
    <location>
        <begin position="62"/>
        <end position="83"/>
    </location>
</feature>
<keyword evidence="2" id="KW-0812">Transmembrane</keyword>
<feature type="region of interest" description="Disordered" evidence="1">
    <location>
        <begin position="1"/>
        <end position="20"/>
    </location>
</feature>
<dbReference type="STRING" id="1121131.SAMN02745229_03128"/>
<dbReference type="Proteomes" id="UP000184278">
    <property type="component" value="Unassembled WGS sequence"/>
</dbReference>
<dbReference type="Pfam" id="PF19639">
    <property type="entry name" value="DUF6142"/>
    <property type="match status" value="1"/>
</dbReference>
<protein>
    <submittedName>
        <fullName evidence="3">Uncharacterized protein</fullName>
    </submittedName>
</protein>
<reference evidence="4" key="1">
    <citation type="submission" date="2016-11" db="EMBL/GenBank/DDBJ databases">
        <authorList>
            <person name="Varghese N."/>
            <person name="Submissions S."/>
        </authorList>
    </citation>
    <scope>NUCLEOTIDE SEQUENCE [LARGE SCALE GENOMIC DNA]</scope>
    <source>
        <strain evidence="4">DSM 3071</strain>
    </source>
</reference>
<accession>A0A1M6BDC4</accession>